<reference evidence="3" key="1">
    <citation type="journal article" date="2009" name="Nature">
        <title>Genome sequence and analysis of the Irish potato famine pathogen Phytophthora infestans.</title>
        <authorList>
            <consortium name="The Broad Institute Genome Sequencing Platform"/>
            <person name="Haas B.J."/>
            <person name="Kamoun S."/>
            <person name="Zody M.C."/>
            <person name="Jiang R.H."/>
            <person name="Handsaker R.E."/>
            <person name="Cano L.M."/>
            <person name="Grabherr M."/>
            <person name="Kodira C.D."/>
            <person name="Raffaele S."/>
            <person name="Torto-Alalibo T."/>
            <person name="Bozkurt T.O."/>
            <person name="Ah-Fong A.M."/>
            <person name="Alvarado L."/>
            <person name="Anderson V.L."/>
            <person name="Armstrong M.R."/>
            <person name="Avrova A."/>
            <person name="Baxter L."/>
            <person name="Beynon J."/>
            <person name="Boevink P.C."/>
            <person name="Bollmann S.R."/>
            <person name="Bos J.I."/>
            <person name="Bulone V."/>
            <person name="Cai G."/>
            <person name="Cakir C."/>
            <person name="Carrington J.C."/>
            <person name="Chawner M."/>
            <person name="Conti L."/>
            <person name="Costanzo S."/>
            <person name="Ewan R."/>
            <person name="Fahlgren N."/>
            <person name="Fischbach M.A."/>
            <person name="Fugelstad J."/>
            <person name="Gilroy E.M."/>
            <person name="Gnerre S."/>
            <person name="Green P.J."/>
            <person name="Grenville-Briggs L.J."/>
            <person name="Griffith J."/>
            <person name="Grunwald N.J."/>
            <person name="Horn K."/>
            <person name="Horner N.R."/>
            <person name="Hu C.H."/>
            <person name="Huitema E."/>
            <person name="Jeong D.H."/>
            <person name="Jones A.M."/>
            <person name="Jones J.D."/>
            <person name="Jones R.W."/>
            <person name="Karlsson E.K."/>
            <person name="Kunjeti S.G."/>
            <person name="Lamour K."/>
            <person name="Liu Z."/>
            <person name="Ma L."/>
            <person name="Maclean D."/>
            <person name="Chibucos M.C."/>
            <person name="McDonald H."/>
            <person name="McWalters J."/>
            <person name="Meijer H.J."/>
            <person name="Morgan W."/>
            <person name="Morris P.F."/>
            <person name="Munro C.A."/>
            <person name="O'Neill K."/>
            <person name="Ospina-Giraldo M."/>
            <person name="Pinzon A."/>
            <person name="Pritchard L."/>
            <person name="Ramsahoye B."/>
            <person name="Ren Q."/>
            <person name="Restrepo S."/>
            <person name="Roy S."/>
            <person name="Sadanandom A."/>
            <person name="Savidor A."/>
            <person name="Schornack S."/>
            <person name="Schwartz D.C."/>
            <person name="Schumann U.D."/>
            <person name="Schwessinger B."/>
            <person name="Seyer L."/>
            <person name="Sharpe T."/>
            <person name="Silvar C."/>
            <person name="Song J."/>
            <person name="Studholme D.J."/>
            <person name="Sykes S."/>
            <person name="Thines M."/>
            <person name="van de Vondervoort P.J."/>
            <person name="Phuntumart V."/>
            <person name="Wawra S."/>
            <person name="Weide R."/>
            <person name="Win J."/>
            <person name="Young C."/>
            <person name="Zhou S."/>
            <person name="Fry W."/>
            <person name="Meyers B.C."/>
            <person name="van West P."/>
            <person name="Ristaino J."/>
            <person name="Govers F."/>
            <person name="Birch P.R."/>
            <person name="Whisson S.C."/>
            <person name="Judelson H.S."/>
            <person name="Nusbaum C."/>
        </authorList>
    </citation>
    <scope>NUCLEOTIDE SEQUENCE [LARGE SCALE GENOMIC DNA]</scope>
    <source>
        <strain evidence="3">T30-4</strain>
    </source>
</reference>
<feature type="compositionally biased region" description="Acidic residues" evidence="1">
    <location>
        <begin position="323"/>
        <end position="335"/>
    </location>
</feature>
<accession>D0NH73</accession>
<feature type="compositionally biased region" description="Polar residues" evidence="1">
    <location>
        <begin position="395"/>
        <end position="404"/>
    </location>
</feature>
<evidence type="ECO:0008006" key="4">
    <source>
        <dbReference type="Google" id="ProtNLM"/>
    </source>
</evidence>
<dbReference type="AlphaFoldDB" id="D0NH73"/>
<dbReference type="OrthoDB" id="47172at2759"/>
<feature type="region of interest" description="Disordered" evidence="1">
    <location>
        <begin position="943"/>
        <end position="986"/>
    </location>
</feature>
<dbReference type="HOGENOM" id="CLU_291964_0_0_1"/>
<feature type="compositionally biased region" description="Basic and acidic residues" evidence="1">
    <location>
        <begin position="213"/>
        <end position="229"/>
    </location>
</feature>
<dbReference type="SUPFAM" id="SSF51197">
    <property type="entry name" value="Clavaminate synthase-like"/>
    <property type="match status" value="1"/>
</dbReference>
<feature type="compositionally biased region" description="Low complexity" evidence="1">
    <location>
        <begin position="373"/>
        <end position="385"/>
    </location>
</feature>
<feature type="compositionally biased region" description="Acidic residues" evidence="1">
    <location>
        <begin position="175"/>
        <end position="185"/>
    </location>
</feature>
<evidence type="ECO:0000313" key="2">
    <source>
        <dbReference type="EMBL" id="EEY58712.1"/>
    </source>
</evidence>
<organism evidence="2 3">
    <name type="scientific">Phytophthora infestans (strain T30-4)</name>
    <name type="common">Potato late blight agent</name>
    <dbReference type="NCBI Taxonomy" id="403677"/>
    <lineage>
        <taxon>Eukaryota</taxon>
        <taxon>Sar</taxon>
        <taxon>Stramenopiles</taxon>
        <taxon>Oomycota</taxon>
        <taxon>Peronosporomycetes</taxon>
        <taxon>Peronosporales</taxon>
        <taxon>Peronosporaceae</taxon>
        <taxon>Phytophthora</taxon>
    </lineage>
</organism>
<dbReference type="Proteomes" id="UP000006643">
    <property type="component" value="Unassembled WGS sequence"/>
</dbReference>
<evidence type="ECO:0000313" key="3">
    <source>
        <dbReference type="Proteomes" id="UP000006643"/>
    </source>
</evidence>
<dbReference type="InParanoid" id="D0NH73"/>
<proteinExistence type="predicted"/>
<dbReference type="OMA" id="CHDPLIP"/>
<name>D0NH73_PHYIT</name>
<feature type="compositionally biased region" description="Basic and acidic residues" evidence="1">
    <location>
        <begin position="30"/>
        <end position="45"/>
    </location>
</feature>
<dbReference type="STRING" id="403677.D0NH73"/>
<keyword evidence="3" id="KW-1185">Reference proteome</keyword>
<dbReference type="GeneID" id="9465592"/>
<feature type="compositionally biased region" description="Polar residues" evidence="1">
    <location>
        <begin position="56"/>
        <end position="66"/>
    </location>
</feature>
<evidence type="ECO:0000256" key="1">
    <source>
        <dbReference type="SAM" id="MobiDB-lite"/>
    </source>
</evidence>
<feature type="compositionally biased region" description="Basic and acidic residues" evidence="1">
    <location>
        <begin position="69"/>
        <end position="80"/>
    </location>
</feature>
<dbReference type="EMBL" id="DS028137">
    <property type="protein sequence ID" value="EEY58712.1"/>
    <property type="molecule type" value="Genomic_DNA"/>
</dbReference>
<feature type="region of interest" description="Disordered" evidence="1">
    <location>
        <begin position="1"/>
        <end position="85"/>
    </location>
</feature>
<protein>
    <recommendedName>
        <fullName evidence="4">JmjC domain-containing protein</fullName>
    </recommendedName>
</protein>
<gene>
    <name evidence="2" type="ORF">PITG_10837</name>
</gene>
<dbReference type="RefSeq" id="XP_002901656.1">
    <property type="nucleotide sequence ID" value="XM_002901610.1"/>
</dbReference>
<dbReference type="KEGG" id="pif:PITG_10837"/>
<feature type="compositionally biased region" description="Basic residues" evidence="1">
    <location>
        <begin position="965"/>
        <end position="980"/>
    </location>
</feature>
<dbReference type="eggNOG" id="ENOG502RZN6">
    <property type="taxonomic scope" value="Eukaryota"/>
</dbReference>
<feature type="compositionally biased region" description="Polar residues" evidence="1">
    <location>
        <begin position="948"/>
        <end position="964"/>
    </location>
</feature>
<dbReference type="Gene3D" id="2.60.120.650">
    <property type="entry name" value="Cupin"/>
    <property type="match status" value="1"/>
</dbReference>
<feature type="region of interest" description="Disordered" evidence="1">
    <location>
        <begin position="153"/>
        <end position="434"/>
    </location>
</feature>
<feature type="compositionally biased region" description="Acidic residues" evidence="1">
    <location>
        <begin position="198"/>
        <end position="207"/>
    </location>
</feature>
<sequence>MNTMAATGLGADSPSPRALPLLTASPAFEEGDKNDYRADDEKDFGSEVDNGFDFTPSANISSAASETSEDVKGDAEKKAEDDEEEQIMENVLLGLDGDVTEKALADASAVQKVDVARHTAVQDTIVVKKYTQAVRGDESSKHSTELVAVSVSTSSAVVNQETSLTLASRAIPSDGEQDSSNEDVDMDVKIPEEILFPSDDDESDDIAAEASETAEKTNEEEKPVTDDFTSKNSLCQDSEEVRGGKSGGHEEAQEDAPASSDSDVAVIQSHSPAHSEPSLVPAATMVTKARSTETPLPLCDALAGTHQEPAELTEISSSKENGQADEDMEIDEIVDETPQSAENEATEAELQPPAQQSQPETRPKRSTPAKTGSPSTTPAAQPSSSENPPRDESASALNPDSGSSPKRPRKRTVAPVHTPKQSKQAASKRRKTLPVSVKAGEFGAETLLPLRRSSRIKAEPPKFALPAQQLSDATVMTHFGRKADNGMACKHCGKEFTVSRGLAARHLQDCPALASHEKTAAALPAPPTTAPTHAQSAKPTREASDQLVQLMGSGELASKVKESFLGSPFSGHAPVSRFLGLIRNDVSGLRHLNVQNLLDAIDADDGPAVQLHPKLPGVRRSTGSHVLEPVSSAKARDLEKCPLRFPAPRGVAEHFITPLAKELGLEYAMARHTAKIVSCPQEETVLDWQFHRSETVIFQLSGKSLWRTKKSSVDYPVDCFHPASWQLEDVAQIAKGHCLSSTSDARVGFLAPPSGDFDVFDENATMADVSGETQKHLLKSGSVLYLPAGVWFETETQGANSLWLEVQLDSFTYEELVLSAVKQLALSGKQWRMRVQLCPGDRHQIQQARHHAEGCIQSLCKEMKEINGRDVLPEYLVTQDLQELVDQGLVQVTSQTAESTSLAVDLTNPRFKLKHVKVFRDSTYRVNPVAVLMSTDEIPHVQAHRSETPNSEDTTPANISQTQHRALRKTPKPKPKRKQTLRAISHTDKQTYVLDDNFGNDKRQSRLHVKFQCSAEQSKFVEWLRGRGSELFDLEEFSRGDGLLVSQGNGPARCEESARSLLRFLHFVGYVTQV</sequence>
<dbReference type="VEuPathDB" id="FungiDB:PITG_10837"/>
<feature type="compositionally biased region" description="Basic and acidic residues" evidence="1">
    <location>
        <begin position="239"/>
        <end position="251"/>
    </location>
</feature>